<dbReference type="Proteomes" id="UP001363622">
    <property type="component" value="Unassembled WGS sequence"/>
</dbReference>
<dbReference type="EMBL" id="JBBPHU010000001">
    <property type="protein sequence ID" value="KAK7523587.1"/>
    <property type="molecule type" value="Genomic_DNA"/>
</dbReference>
<keyword evidence="3" id="KW-1185">Reference proteome</keyword>
<feature type="region of interest" description="Disordered" evidence="1">
    <location>
        <begin position="122"/>
        <end position="152"/>
    </location>
</feature>
<accession>A0ABR1L041</accession>
<comment type="caution">
    <text evidence="2">The sequence shown here is derived from an EMBL/GenBank/DDBJ whole genome shotgun (WGS) entry which is preliminary data.</text>
</comment>
<gene>
    <name evidence="2" type="ORF">IWZ03DRAFT_6951</name>
</gene>
<evidence type="ECO:0000313" key="2">
    <source>
        <dbReference type="EMBL" id="KAK7523587.1"/>
    </source>
</evidence>
<evidence type="ECO:0000256" key="1">
    <source>
        <dbReference type="SAM" id="MobiDB-lite"/>
    </source>
</evidence>
<reference evidence="2 3" key="1">
    <citation type="submission" date="2024-04" db="EMBL/GenBank/DDBJ databases">
        <title>Phyllosticta paracitricarpa is synonymous to the EU quarantine fungus P. citricarpa based on phylogenomic analyses.</title>
        <authorList>
            <consortium name="Lawrence Berkeley National Laboratory"/>
            <person name="Van Ingen-Buijs V.A."/>
            <person name="Van Westerhoven A.C."/>
            <person name="Haridas S."/>
            <person name="Skiadas P."/>
            <person name="Martin F."/>
            <person name="Groenewald J.Z."/>
            <person name="Crous P.W."/>
            <person name="Seidl M.F."/>
        </authorList>
    </citation>
    <scope>NUCLEOTIDE SEQUENCE [LARGE SCALE GENOMIC DNA]</scope>
    <source>
        <strain evidence="2 3">CBS 123371</strain>
    </source>
</reference>
<proteinExistence type="predicted"/>
<name>A0ABR1L041_9PEZI</name>
<evidence type="ECO:0000313" key="3">
    <source>
        <dbReference type="Proteomes" id="UP001363622"/>
    </source>
</evidence>
<sequence>MQAIEQTLRNQVPGIIRNLREQLFAAFVSDTQGPIQDLTPFEDSQADQRQHSTGPRLETVGSETNRLSGGLPTADQTPEALVIRMGSTLGWHTAPVDLMPQPLTIDGVSIRADEVNFNWANAPATQTQNPSLNSTSESTGLGNNGNTPITPPDDPADARLLKNSGALQPTRPFSSFRGCGSFQNPLDDLNLSPEVIRTHSELPEHSIQSSTQAVTYTTQAASAVSTPSGLVPSADLTDDVGSLSEFASFLDDGPAFSGMNDFKAEYWRNF</sequence>
<feature type="compositionally biased region" description="Polar residues" evidence="1">
    <location>
        <begin position="123"/>
        <end position="148"/>
    </location>
</feature>
<feature type="region of interest" description="Disordered" evidence="1">
    <location>
        <begin position="35"/>
        <end position="74"/>
    </location>
</feature>
<organism evidence="2 3">
    <name type="scientific">Phyllosticta citriasiana</name>
    <dbReference type="NCBI Taxonomy" id="595635"/>
    <lineage>
        <taxon>Eukaryota</taxon>
        <taxon>Fungi</taxon>
        <taxon>Dikarya</taxon>
        <taxon>Ascomycota</taxon>
        <taxon>Pezizomycotina</taxon>
        <taxon>Dothideomycetes</taxon>
        <taxon>Dothideomycetes incertae sedis</taxon>
        <taxon>Botryosphaeriales</taxon>
        <taxon>Phyllostictaceae</taxon>
        <taxon>Phyllosticta</taxon>
    </lineage>
</organism>
<protein>
    <submittedName>
        <fullName evidence="2">Uncharacterized protein</fullName>
    </submittedName>
</protein>